<keyword evidence="1" id="KW-0812">Transmembrane</keyword>
<reference evidence="2" key="1">
    <citation type="journal article" date="2014" name="Front. Microbiol.">
        <title>High frequency of phylogenetically diverse reductive dehalogenase-homologous genes in deep subseafloor sedimentary metagenomes.</title>
        <authorList>
            <person name="Kawai M."/>
            <person name="Futagami T."/>
            <person name="Toyoda A."/>
            <person name="Takaki Y."/>
            <person name="Nishi S."/>
            <person name="Hori S."/>
            <person name="Arai W."/>
            <person name="Tsubouchi T."/>
            <person name="Morono Y."/>
            <person name="Uchiyama I."/>
            <person name="Ito T."/>
            <person name="Fujiyama A."/>
            <person name="Inagaki F."/>
            <person name="Takami H."/>
        </authorList>
    </citation>
    <scope>NUCLEOTIDE SEQUENCE</scope>
    <source>
        <strain evidence="2">Expedition CK06-06</strain>
    </source>
</reference>
<evidence type="ECO:0000313" key="2">
    <source>
        <dbReference type="EMBL" id="GAG12100.1"/>
    </source>
</evidence>
<sequence length="82" mass="10012">MTLTIILWIVAFAVGFLARVILEDHRWQRQFQQARIRYVTELVDEAITKLKSQYECQIPDEYYVERREILEKRLAWLISLKR</sequence>
<dbReference type="EMBL" id="BARS01020858">
    <property type="protein sequence ID" value="GAG12100.1"/>
    <property type="molecule type" value="Genomic_DNA"/>
</dbReference>
<comment type="caution">
    <text evidence="2">The sequence shown here is derived from an EMBL/GenBank/DDBJ whole genome shotgun (WGS) entry which is preliminary data.</text>
</comment>
<organism evidence="2">
    <name type="scientific">marine sediment metagenome</name>
    <dbReference type="NCBI Taxonomy" id="412755"/>
    <lineage>
        <taxon>unclassified sequences</taxon>
        <taxon>metagenomes</taxon>
        <taxon>ecological metagenomes</taxon>
    </lineage>
</organism>
<dbReference type="AlphaFoldDB" id="X0V1W3"/>
<keyword evidence="1" id="KW-1133">Transmembrane helix</keyword>
<accession>X0V1W3</accession>
<keyword evidence="1" id="KW-0472">Membrane</keyword>
<name>X0V1W3_9ZZZZ</name>
<proteinExistence type="predicted"/>
<protein>
    <submittedName>
        <fullName evidence="2">Uncharacterized protein</fullName>
    </submittedName>
</protein>
<feature type="transmembrane region" description="Helical" evidence="1">
    <location>
        <begin position="6"/>
        <end position="22"/>
    </location>
</feature>
<evidence type="ECO:0000256" key="1">
    <source>
        <dbReference type="SAM" id="Phobius"/>
    </source>
</evidence>
<gene>
    <name evidence="2" type="ORF">S01H1_33584</name>
</gene>